<proteinExistence type="predicted"/>
<name>A0AA88X5Y0_9ASTE</name>
<sequence length="120" mass="13169">MPKLVAISCRASGSHIKYLYAIDYVLHHRRGAMPQDKETQGNQGLLRVLLATPMGMLNANGAVAQGSLYLVITCYAKSLPETPAVLFVLERDPLVALSVRERDFVQSGWRTLKLPSSTAD</sequence>
<evidence type="ECO:0000313" key="1">
    <source>
        <dbReference type="EMBL" id="KAK3039184.1"/>
    </source>
</evidence>
<dbReference type="EMBL" id="JAVXUP010000081">
    <property type="protein sequence ID" value="KAK3039184.1"/>
    <property type="molecule type" value="Genomic_DNA"/>
</dbReference>
<organism evidence="1 2">
    <name type="scientific">Escallonia herrerae</name>
    <dbReference type="NCBI Taxonomy" id="1293975"/>
    <lineage>
        <taxon>Eukaryota</taxon>
        <taxon>Viridiplantae</taxon>
        <taxon>Streptophyta</taxon>
        <taxon>Embryophyta</taxon>
        <taxon>Tracheophyta</taxon>
        <taxon>Spermatophyta</taxon>
        <taxon>Magnoliopsida</taxon>
        <taxon>eudicotyledons</taxon>
        <taxon>Gunneridae</taxon>
        <taxon>Pentapetalae</taxon>
        <taxon>asterids</taxon>
        <taxon>campanulids</taxon>
        <taxon>Escalloniales</taxon>
        <taxon>Escalloniaceae</taxon>
        <taxon>Escallonia</taxon>
    </lineage>
</organism>
<dbReference type="AlphaFoldDB" id="A0AA88X5Y0"/>
<comment type="caution">
    <text evidence="1">The sequence shown here is derived from an EMBL/GenBank/DDBJ whole genome shotgun (WGS) entry which is preliminary data.</text>
</comment>
<protein>
    <submittedName>
        <fullName evidence="1">Uncharacterized protein</fullName>
    </submittedName>
</protein>
<evidence type="ECO:0000313" key="2">
    <source>
        <dbReference type="Proteomes" id="UP001188597"/>
    </source>
</evidence>
<accession>A0AA88X5Y0</accession>
<keyword evidence="2" id="KW-1185">Reference proteome</keyword>
<dbReference type="Proteomes" id="UP001188597">
    <property type="component" value="Unassembled WGS sequence"/>
</dbReference>
<reference evidence="1" key="1">
    <citation type="submission" date="2022-12" db="EMBL/GenBank/DDBJ databases">
        <title>Draft genome assemblies for two species of Escallonia (Escalloniales).</title>
        <authorList>
            <person name="Chanderbali A."/>
            <person name="Dervinis C."/>
            <person name="Anghel I."/>
            <person name="Soltis D."/>
            <person name="Soltis P."/>
            <person name="Zapata F."/>
        </authorList>
    </citation>
    <scope>NUCLEOTIDE SEQUENCE</scope>
    <source>
        <strain evidence="1">UCBG64.0493</strain>
        <tissue evidence="1">Leaf</tissue>
    </source>
</reference>
<gene>
    <name evidence="1" type="ORF">RJ639_029041</name>
</gene>